<dbReference type="Pfam" id="PF01212">
    <property type="entry name" value="Beta_elim_lyase"/>
    <property type="match status" value="1"/>
</dbReference>
<dbReference type="EMBL" id="FZQP02001437">
    <property type="protein sequence ID" value="VVC92830.1"/>
    <property type="molecule type" value="Genomic_DNA"/>
</dbReference>
<evidence type="ECO:0000256" key="1">
    <source>
        <dbReference type="ARBA" id="ARBA00001933"/>
    </source>
</evidence>
<proteinExistence type="inferred from homology"/>
<evidence type="ECO:0000256" key="3">
    <source>
        <dbReference type="ARBA" id="ARBA00022898"/>
    </source>
</evidence>
<dbReference type="InterPro" id="IPR015424">
    <property type="entry name" value="PyrdxlP-dep_Trfase"/>
</dbReference>
<dbReference type="GO" id="GO:0006567">
    <property type="term" value="P:L-threonine catabolic process"/>
    <property type="evidence" value="ECO:0007669"/>
    <property type="project" value="TreeGrafter"/>
</dbReference>
<dbReference type="GO" id="GO:0008732">
    <property type="term" value="F:L-allo-threonine aldolase activity"/>
    <property type="evidence" value="ECO:0007669"/>
    <property type="project" value="TreeGrafter"/>
</dbReference>
<evidence type="ECO:0000256" key="4">
    <source>
        <dbReference type="ARBA" id="ARBA00023239"/>
    </source>
</evidence>
<dbReference type="NCBIfam" id="NF041359">
    <property type="entry name" value="GntG_guanitoxin"/>
    <property type="match status" value="1"/>
</dbReference>
<dbReference type="PANTHER" id="PTHR48097:SF9">
    <property type="entry name" value="L-THREONINE ALDOLASE"/>
    <property type="match status" value="1"/>
</dbReference>
<reference evidence="7 8" key="1">
    <citation type="submission" date="2017-07" db="EMBL/GenBank/DDBJ databases">
        <authorList>
            <person name="Talla V."/>
            <person name="Backstrom N."/>
        </authorList>
    </citation>
    <scope>NUCLEOTIDE SEQUENCE [LARGE SCALE GENOMIC DNA]</scope>
</reference>
<feature type="domain" description="Aromatic amino acid beta-eliminating lyase/threonine aldolase" evidence="6">
    <location>
        <begin position="6"/>
        <end position="269"/>
    </location>
</feature>
<dbReference type="AlphaFoldDB" id="A0A5E4Q5I3"/>
<dbReference type="Proteomes" id="UP000324832">
    <property type="component" value="Unassembled WGS sequence"/>
</dbReference>
<dbReference type="PANTHER" id="PTHR48097">
    <property type="entry name" value="L-THREONINE ALDOLASE-RELATED"/>
    <property type="match status" value="1"/>
</dbReference>
<gene>
    <name evidence="7" type="ORF">LSINAPIS_LOCUS5182</name>
</gene>
<evidence type="ECO:0000313" key="7">
    <source>
        <dbReference type="EMBL" id="VVC92830.1"/>
    </source>
</evidence>
<feature type="modified residue" description="N6-(pyridoxal phosphate)lysine" evidence="5">
    <location>
        <position position="204"/>
    </location>
</feature>
<evidence type="ECO:0000313" key="8">
    <source>
        <dbReference type="Proteomes" id="UP000324832"/>
    </source>
</evidence>
<evidence type="ECO:0000259" key="6">
    <source>
        <dbReference type="Pfam" id="PF01212"/>
    </source>
</evidence>
<accession>A0A5E4Q5I3</accession>
<dbReference type="InterPro" id="IPR023603">
    <property type="entry name" value="Low_specificity_L-TA-like"/>
</dbReference>
<evidence type="ECO:0000256" key="2">
    <source>
        <dbReference type="ARBA" id="ARBA00006966"/>
    </source>
</evidence>
<dbReference type="FunFam" id="3.40.640.10:FF:000030">
    <property type="entry name" value="Low-specificity L-threonine aldolase"/>
    <property type="match status" value="1"/>
</dbReference>
<sequence length="280" mass="30047">MAYIVDMRSDTVTKPTKAMKHAMVNSALGDDVYGEDPTVITLQKKVATLLGKQASLFVPSGTMSNLIAVMVHCNKRGSEVILGNLSHIYKYEQGGAAHVAGVQLTAVPNNPDGTFDLRDVEKRIRGSDIHEPITSLIAIENSHNVCGGKVIPLDWLDSVSELCKKHSLPLHLDGARLLNASTHLQLPPERLVRGCDSISLCFSKGLSAPVGSVLVGSYHFIEQARRVRKMLGGGMRQAGVLAAPALVALDEVAPALALDHKRAQVLAKVSKAGSYLCRKM</sequence>
<dbReference type="InterPro" id="IPR015421">
    <property type="entry name" value="PyrdxlP-dep_Trfase_major"/>
</dbReference>
<keyword evidence="8" id="KW-1185">Reference proteome</keyword>
<protein>
    <recommendedName>
        <fullName evidence="6">Aromatic amino acid beta-eliminating lyase/threonine aldolase domain-containing protein</fullName>
    </recommendedName>
</protein>
<dbReference type="Gene3D" id="3.40.640.10">
    <property type="entry name" value="Type I PLP-dependent aspartate aminotransferase-like (Major domain)"/>
    <property type="match status" value="1"/>
</dbReference>
<keyword evidence="3" id="KW-0663">Pyridoxal phosphate</keyword>
<name>A0A5E4Q5I3_9NEOP</name>
<organism evidence="7 8">
    <name type="scientific">Leptidea sinapis</name>
    <dbReference type="NCBI Taxonomy" id="189913"/>
    <lineage>
        <taxon>Eukaryota</taxon>
        <taxon>Metazoa</taxon>
        <taxon>Ecdysozoa</taxon>
        <taxon>Arthropoda</taxon>
        <taxon>Hexapoda</taxon>
        <taxon>Insecta</taxon>
        <taxon>Pterygota</taxon>
        <taxon>Neoptera</taxon>
        <taxon>Endopterygota</taxon>
        <taxon>Lepidoptera</taxon>
        <taxon>Glossata</taxon>
        <taxon>Ditrysia</taxon>
        <taxon>Papilionoidea</taxon>
        <taxon>Pieridae</taxon>
        <taxon>Dismorphiinae</taxon>
        <taxon>Leptidea</taxon>
    </lineage>
</organism>
<dbReference type="PIRSF" id="PIRSF017617">
    <property type="entry name" value="Thr_aldolase"/>
    <property type="match status" value="1"/>
</dbReference>
<dbReference type="InterPro" id="IPR001597">
    <property type="entry name" value="ArAA_b-elim_lyase/Thr_aldolase"/>
</dbReference>
<comment type="cofactor">
    <cofactor evidence="1">
        <name>pyridoxal 5'-phosphate</name>
        <dbReference type="ChEBI" id="CHEBI:597326"/>
    </cofactor>
</comment>
<evidence type="ECO:0000256" key="5">
    <source>
        <dbReference type="PIRSR" id="PIRSR017617-1"/>
    </source>
</evidence>
<dbReference type="SUPFAM" id="SSF53383">
    <property type="entry name" value="PLP-dependent transferases"/>
    <property type="match status" value="1"/>
</dbReference>
<dbReference type="GO" id="GO:0006545">
    <property type="term" value="P:glycine biosynthetic process"/>
    <property type="evidence" value="ECO:0007669"/>
    <property type="project" value="TreeGrafter"/>
</dbReference>
<keyword evidence="4" id="KW-0456">Lyase</keyword>
<comment type="similarity">
    <text evidence="2">Belongs to the threonine aldolase family.</text>
</comment>
<dbReference type="GO" id="GO:0005829">
    <property type="term" value="C:cytosol"/>
    <property type="evidence" value="ECO:0007669"/>
    <property type="project" value="TreeGrafter"/>
</dbReference>